<dbReference type="HOGENOM" id="CLU_010721_0_1_1"/>
<dbReference type="EnsemblPlants" id="Solyc05g015000.1.1">
    <property type="protein sequence ID" value="Solyc05g015000.1.1"/>
    <property type="gene ID" value="Solyc05g015000.1"/>
</dbReference>
<dbReference type="Gramene" id="Solyc05g015000.1.1">
    <property type="protein sequence ID" value="Solyc05g015000.1.1"/>
    <property type="gene ID" value="Solyc05g015000.1"/>
</dbReference>
<dbReference type="InterPro" id="IPR036047">
    <property type="entry name" value="F-box-like_dom_sf"/>
</dbReference>
<reference evidence="2" key="2">
    <citation type="submission" date="2015-06" db="UniProtKB">
        <authorList>
            <consortium name="EnsemblPlants"/>
        </authorList>
    </citation>
    <scope>IDENTIFICATION</scope>
    <source>
        <strain evidence="2">cv. Heinz 1706</strain>
    </source>
</reference>
<dbReference type="InterPro" id="IPR055411">
    <property type="entry name" value="LRR_FXL15/At3g58940/PEG3-like"/>
</dbReference>
<dbReference type="AlphaFoldDB" id="K4BYL8"/>
<sequence>MANMNNRGTELIIDENEKDKISDLPMDILDEIFKDMSFQDLVKTCVLSKKWGHFWTMHPILVLDWEFFEEKSGTIGLMEDGFSNMIDNILLQHVGSLVKFFLDLSTIDCNDRDLDHWLLCVTSKRVKELTLKNHKRKRYTLPFCVFNSPTLRYIDITNFIVKPLYPKALVPNLLELTLKFIRFCPDKANYVLNTPLLYSLTFIACNDVHFLTISAPRIQFLTIHDVHFLTISAPRIQFLTIHDSHDIHTSFFHNFSNVRELFMVLNVCEESKSYEQERFITWSRLLYSCSNLERLVLSNSCIQVFNTLSEGNIDEVAHYLEDPNCVDKQFEKLVFVELREFEGTLFELLFLKLILAYSPSLSRLIVEPSDALDVAEVLGFYQLLRMSLKASPRAKVSVAPHGQDV</sequence>
<evidence type="ECO:0000313" key="3">
    <source>
        <dbReference type="Proteomes" id="UP000004994"/>
    </source>
</evidence>
<dbReference type="InterPro" id="IPR053772">
    <property type="entry name" value="At1g61320/At1g61330-like"/>
</dbReference>
<proteinExistence type="predicted"/>
<dbReference type="InParanoid" id="K4BYL8"/>
<dbReference type="Pfam" id="PF24758">
    <property type="entry name" value="LRR_At5g56370"/>
    <property type="match status" value="1"/>
</dbReference>
<feature type="domain" description="F-box" evidence="1">
    <location>
        <begin position="18"/>
        <end position="51"/>
    </location>
</feature>
<accession>K4BYL8</accession>
<dbReference type="PhylomeDB" id="K4BYL8"/>
<organism evidence="2">
    <name type="scientific">Solanum lycopersicum</name>
    <name type="common">Tomato</name>
    <name type="synonym">Lycopersicon esculentum</name>
    <dbReference type="NCBI Taxonomy" id="4081"/>
    <lineage>
        <taxon>Eukaryota</taxon>
        <taxon>Viridiplantae</taxon>
        <taxon>Streptophyta</taxon>
        <taxon>Embryophyta</taxon>
        <taxon>Tracheophyta</taxon>
        <taxon>Spermatophyta</taxon>
        <taxon>Magnoliopsida</taxon>
        <taxon>eudicotyledons</taxon>
        <taxon>Gunneridae</taxon>
        <taxon>Pentapetalae</taxon>
        <taxon>asterids</taxon>
        <taxon>lamiids</taxon>
        <taxon>Solanales</taxon>
        <taxon>Solanaceae</taxon>
        <taxon>Solanoideae</taxon>
        <taxon>Solaneae</taxon>
        <taxon>Solanum</taxon>
        <taxon>Solanum subgen. Lycopersicon</taxon>
    </lineage>
</organism>
<protein>
    <recommendedName>
        <fullName evidence="1">F-box domain-containing protein</fullName>
    </recommendedName>
</protein>
<dbReference type="OMA" id="CEESKSY"/>
<name>K4BYL8_SOLLC</name>
<dbReference type="eggNOG" id="ENOG502QTI8">
    <property type="taxonomic scope" value="Eukaryota"/>
</dbReference>
<dbReference type="InterPro" id="IPR001810">
    <property type="entry name" value="F-box_dom"/>
</dbReference>
<evidence type="ECO:0000313" key="2">
    <source>
        <dbReference type="EnsemblPlants" id="Solyc05g015000.1.1"/>
    </source>
</evidence>
<dbReference type="Gene3D" id="1.20.1280.50">
    <property type="match status" value="1"/>
</dbReference>
<dbReference type="SUPFAM" id="SSF81383">
    <property type="entry name" value="F-box domain"/>
    <property type="match status" value="1"/>
</dbReference>
<dbReference type="Proteomes" id="UP000004994">
    <property type="component" value="Chromosome 5"/>
</dbReference>
<dbReference type="PANTHER" id="PTHR34145">
    <property type="entry name" value="OS02G0105600 PROTEIN"/>
    <property type="match status" value="1"/>
</dbReference>
<dbReference type="PROSITE" id="PS50181">
    <property type="entry name" value="FBOX"/>
    <property type="match status" value="1"/>
</dbReference>
<dbReference type="SMART" id="SM00256">
    <property type="entry name" value="FBOX"/>
    <property type="match status" value="1"/>
</dbReference>
<keyword evidence="3" id="KW-1185">Reference proteome</keyword>
<evidence type="ECO:0000259" key="1">
    <source>
        <dbReference type="PROSITE" id="PS50181"/>
    </source>
</evidence>
<dbReference type="Pfam" id="PF00646">
    <property type="entry name" value="F-box"/>
    <property type="match status" value="1"/>
</dbReference>
<dbReference type="STRING" id="4081.K4BYL8"/>
<dbReference type="SUPFAM" id="SSF52047">
    <property type="entry name" value="RNI-like"/>
    <property type="match status" value="1"/>
</dbReference>
<reference evidence="2" key="1">
    <citation type="journal article" date="2012" name="Nature">
        <title>The tomato genome sequence provides insights into fleshy fruit evolution.</title>
        <authorList>
            <consortium name="Tomato Genome Consortium"/>
        </authorList>
    </citation>
    <scope>NUCLEOTIDE SEQUENCE [LARGE SCALE GENOMIC DNA]</scope>
    <source>
        <strain evidence="2">cv. Heinz 1706</strain>
    </source>
</reference>
<dbReference type="PaxDb" id="4081-Solyc05g015000.1.1"/>